<accession>A0A1G7Z5L4</accession>
<dbReference type="Proteomes" id="UP000826616">
    <property type="component" value="Chromosome"/>
</dbReference>
<evidence type="ECO:0000313" key="3">
    <source>
        <dbReference type="Proteomes" id="UP000198956"/>
    </source>
</evidence>
<dbReference type="GeneID" id="97142399"/>
<gene>
    <name evidence="1" type="ORF">K3F53_13535</name>
    <name evidence="2" type="ORF">SAMN04489735_100954</name>
</gene>
<proteinExistence type="predicted"/>
<dbReference type="RefSeq" id="WP_057898077.1">
    <property type="nucleotide sequence ID" value="NZ_CP080764.1"/>
</dbReference>
<reference evidence="1 4" key="2">
    <citation type="submission" date="2021-08" db="EMBL/GenBank/DDBJ databases">
        <title>Complete genome sequence of the strain Aneurinibacillus thermoaerophilus CCM 8960.</title>
        <authorList>
            <person name="Musilova J."/>
            <person name="Kourilova X."/>
            <person name="Pernicova I."/>
            <person name="Bezdicek M."/>
            <person name="Lengerova M."/>
            <person name="Obruca S."/>
            <person name="Sedlar K."/>
        </authorList>
    </citation>
    <scope>NUCLEOTIDE SEQUENCE [LARGE SCALE GENOMIC DNA]</scope>
    <source>
        <strain evidence="1 4">CCM 8960</strain>
    </source>
</reference>
<evidence type="ECO:0000313" key="1">
    <source>
        <dbReference type="EMBL" id="QYY41906.1"/>
    </source>
</evidence>
<dbReference type="EMBL" id="FNDE01000009">
    <property type="protein sequence ID" value="SDH04062.1"/>
    <property type="molecule type" value="Genomic_DNA"/>
</dbReference>
<dbReference type="OrthoDB" id="2353604at2"/>
<sequence length="79" mass="9432">MEQKSTCNLDHSLEDIRKKLEVIAPHLPDRIVAVLPTYLESGRTQEELNYVFHLLKKYDLADEMERVHRNKEFIRLLKL</sequence>
<dbReference type="EMBL" id="CP080764">
    <property type="protein sequence ID" value="QYY41906.1"/>
    <property type="molecule type" value="Genomic_DNA"/>
</dbReference>
<dbReference type="Proteomes" id="UP000198956">
    <property type="component" value="Unassembled WGS sequence"/>
</dbReference>
<evidence type="ECO:0000313" key="4">
    <source>
        <dbReference type="Proteomes" id="UP000826616"/>
    </source>
</evidence>
<evidence type="ECO:0000313" key="2">
    <source>
        <dbReference type="EMBL" id="SDH04062.1"/>
    </source>
</evidence>
<reference evidence="2 3" key="1">
    <citation type="submission" date="2016-10" db="EMBL/GenBank/DDBJ databases">
        <authorList>
            <person name="de Groot N.N."/>
        </authorList>
    </citation>
    <scope>NUCLEOTIDE SEQUENCE [LARGE SCALE GENOMIC DNA]</scope>
    <source>
        <strain evidence="2 3">L 420-91</strain>
    </source>
</reference>
<name>A0A1G7Z5L4_ANETH</name>
<dbReference type="AlphaFoldDB" id="A0A1G7Z5L4"/>
<keyword evidence="4" id="KW-1185">Reference proteome</keyword>
<organism evidence="2 3">
    <name type="scientific">Aneurinibacillus thermoaerophilus</name>
    <dbReference type="NCBI Taxonomy" id="143495"/>
    <lineage>
        <taxon>Bacteria</taxon>
        <taxon>Bacillati</taxon>
        <taxon>Bacillota</taxon>
        <taxon>Bacilli</taxon>
        <taxon>Bacillales</taxon>
        <taxon>Paenibacillaceae</taxon>
        <taxon>Aneurinibacillus group</taxon>
        <taxon>Aneurinibacillus</taxon>
    </lineage>
</organism>
<protein>
    <submittedName>
        <fullName evidence="1">Group-specific protein</fullName>
    </submittedName>
</protein>